<reference evidence="1" key="1">
    <citation type="submission" date="2022-11" db="EMBL/GenBank/DDBJ databases">
        <title>Genome Sequence of Cubamyces cubensis.</title>
        <authorList>
            <person name="Buettner E."/>
        </authorList>
    </citation>
    <scope>NUCLEOTIDE SEQUENCE</scope>
    <source>
        <strain evidence="1">MPL-01</strain>
    </source>
</reference>
<dbReference type="Gene3D" id="1.20.120.1630">
    <property type="match status" value="1"/>
</dbReference>
<organism evidence="1 2">
    <name type="scientific">Trametes cubensis</name>
    <dbReference type="NCBI Taxonomy" id="1111947"/>
    <lineage>
        <taxon>Eukaryota</taxon>
        <taxon>Fungi</taxon>
        <taxon>Dikarya</taxon>
        <taxon>Basidiomycota</taxon>
        <taxon>Agaricomycotina</taxon>
        <taxon>Agaricomycetes</taxon>
        <taxon>Polyporales</taxon>
        <taxon>Polyporaceae</taxon>
        <taxon>Trametes</taxon>
    </lineage>
</organism>
<accession>A0AAD7TQ55</accession>
<gene>
    <name evidence="1" type="ORF">ONZ51_g8111</name>
</gene>
<evidence type="ECO:0000313" key="2">
    <source>
        <dbReference type="Proteomes" id="UP001215151"/>
    </source>
</evidence>
<name>A0AAD7TQ55_9APHY</name>
<dbReference type="EMBL" id="JAPEVG010000236">
    <property type="protein sequence ID" value="KAJ8473067.1"/>
    <property type="molecule type" value="Genomic_DNA"/>
</dbReference>
<sequence length="218" mass="24015">MASLLYFKVPALAASMIAEYISYKSPNPPPQKEETEKYNGGDIVSHIATASSYLALAFAWSTHAVEIVSILAKDAHTPTSSALLSALFKFAGPSAVKQLSVHPAFVAGFSLQLAGAVIRKLCYNTLGRFFTFQLAVRKEHKLVTWGPSRPGGWVAESGVLNTWLGKGVFGGWTAFLALMIVATVRRVSREDAVLRREFGEQWDEWKKRTPYALVPYVY</sequence>
<proteinExistence type="predicted"/>
<evidence type="ECO:0000313" key="1">
    <source>
        <dbReference type="EMBL" id="KAJ8473067.1"/>
    </source>
</evidence>
<keyword evidence="2" id="KW-1185">Reference proteome</keyword>
<comment type="caution">
    <text evidence="1">The sequence shown here is derived from an EMBL/GenBank/DDBJ whole genome shotgun (WGS) entry which is preliminary data.</text>
</comment>
<evidence type="ECO:0008006" key="3">
    <source>
        <dbReference type="Google" id="ProtNLM"/>
    </source>
</evidence>
<protein>
    <recommendedName>
        <fullName evidence="3">Steroid 5-alpha reductase C-terminal domain-containing protein</fullName>
    </recommendedName>
</protein>
<dbReference type="Proteomes" id="UP001215151">
    <property type="component" value="Unassembled WGS sequence"/>
</dbReference>
<dbReference type="AlphaFoldDB" id="A0AAD7TQ55"/>